<feature type="compositionally biased region" description="Basic and acidic residues" evidence="1">
    <location>
        <begin position="56"/>
        <end position="65"/>
    </location>
</feature>
<proteinExistence type="predicted"/>
<organism evidence="2 3">
    <name type="scientific">Cuscuta australis</name>
    <dbReference type="NCBI Taxonomy" id="267555"/>
    <lineage>
        <taxon>Eukaryota</taxon>
        <taxon>Viridiplantae</taxon>
        <taxon>Streptophyta</taxon>
        <taxon>Embryophyta</taxon>
        <taxon>Tracheophyta</taxon>
        <taxon>Spermatophyta</taxon>
        <taxon>Magnoliopsida</taxon>
        <taxon>eudicotyledons</taxon>
        <taxon>Gunneridae</taxon>
        <taxon>Pentapetalae</taxon>
        <taxon>asterids</taxon>
        <taxon>lamiids</taxon>
        <taxon>Solanales</taxon>
        <taxon>Convolvulaceae</taxon>
        <taxon>Cuscuteae</taxon>
        <taxon>Cuscuta</taxon>
        <taxon>Cuscuta subgen. Grammica</taxon>
        <taxon>Cuscuta sect. Cleistogrammica</taxon>
    </lineage>
</organism>
<dbReference type="AlphaFoldDB" id="A0A328CUZ1"/>
<protein>
    <submittedName>
        <fullName evidence="2">Uncharacterized protein</fullName>
    </submittedName>
</protein>
<feature type="region of interest" description="Disordered" evidence="1">
    <location>
        <begin position="1"/>
        <end position="85"/>
    </location>
</feature>
<gene>
    <name evidence="2" type="ORF">DM860_003897</name>
</gene>
<evidence type="ECO:0000313" key="2">
    <source>
        <dbReference type="EMBL" id="RAL36975.1"/>
    </source>
</evidence>
<evidence type="ECO:0000256" key="1">
    <source>
        <dbReference type="SAM" id="MobiDB-lite"/>
    </source>
</evidence>
<dbReference type="Proteomes" id="UP000249390">
    <property type="component" value="Unassembled WGS sequence"/>
</dbReference>
<accession>A0A328CUZ1</accession>
<keyword evidence="3" id="KW-1185">Reference proteome</keyword>
<comment type="caution">
    <text evidence="2">The sequence shown here is derived from an EMBL/GenBank/DDBJ whole genome shotgun (WGS) entry which is preliminary data.</text>
</comment>
<evidence type="ECO:0000313" key="3">
    <source>
        <dbReference type="Proteomes" id="UP000249390"/>
    </source>
</evidence>
<dbReference type="EMBL" id="NQVE01000217">
    <property type="protein sequence ID" value="RAL36975.1"/>
    <property type="molecule type" value="Genomic_DNA"/>
</dbReference>
<feature type="compositionally biased region" description="Low complexity" evidence="1">
    <location>
        <begin position="1"/>
        <end position="19"/>
    </location>
</feature>
<sequence>MELSGSSSGDDSGLDGSSDLNRRDDGDGGDGVLGCAEGFNGGEAREGVGRKASTTQEEKLKERGLKAVVGKNSGEELAPKEFQNL</sequence>
<reference evidence="2 3" key="1">
    <citation type="submission" date="2018-06" db="EMBL/GenBank/DDBJ databases">
        <title>The Genome of Cuscuta australis (Dodder) Provides Insight into the Evolution of Plant Parasitism.</title>
        <authorList>
            <person name="Liu H."/>
        </authorList>
    </citation>
    <scope>NUCLEOTIDE SEQUENCE [LARGE SCALE GENOMIC DNA]</scope>
    <source>
        <strain evidence="3">cv. Yunnan</strain>
        <tissue evidence="2">Vines</tissue>
    </source>
</reference>
<name>A0A328CUZ1_9ASTE</name>